<dbReference type="Proteomes" id="UP001056120">
    <property type="component" value="Linkage Group LG28"/>
</dbReference>
<name>A0ACB8YF77_9ASTR</name>
<dbReference type="EMBL" id="CM042045">
    <property type="protein sequence ID" value="KAI3683680.1"/>
    <property type="molecule type" value="Genomic_DNA"/>
</dbReference>
<gene>
    <name evidence="1" type="ORF">L1987_84192</name>
</gene>
<accession>A0ACB8YF77</accession>
<evidence type="ECO:0000313" key="2">
    <source>
        <dbReference type="Proteomes" id="UP001056120"/>
    </source>
</evidence>
<keyword evidence="2" id="KW-1185">Reference proteome</keyword>
<protein>
    <submittedName>
        <fullName evidence="1">Uncharacterized protein</fullName>
    </submittedName>
</protein>
<evidence type="ECO:0000313" key="1">
    <source>
        <dbReference type="EMBL" id="KAI3683680.1"/>
    </source>
</evidence>
<proteinExistence type="predicted"/>
<reference evidence="1 2" key="2">
    <citation type="journal article" date="2022" name="Mol. Ecol. Resour.">
        <title>The genomes of chicory, endive, great burdock and yacon provide insights into Asteraceae paleo-polyploidization history and plant inulin production.</title>
        <authorList>
            <person name="Fan W."/>
            <person name="Wang S."/>
            <person name="Wang H."/>
            <person name="Wang A."/>
            <person name="Jiang F."/>
            <person name="Liu H."/>
            <person name="Zhao H."/>
            <person name="Xu D."/>
            <person name="Zhang Y."/>
        </authorList>
    </citation>
    <scope>NUCLEOTIDE SEQUENCE [LARGE SCALE GENOMIC DNA]</scope>
    <source>
        <strain evidence="2">cv. Yunnan</strain>
        <tissue evidence="1">Leaves</tissue>
    </source>
</reference>
<organism evidence="1 2">
    <name type="scientific">Smallanthus sonchifolius</name>
    <dbReference type="NCBI Taxonomy" id="185202"/>
    <lineage>
        <taxon>Eukaryota</taxon>
        <taxon>Viridiplantae</taxon>
        <taxon>Streptophyta</taxon>
        <taxon>Embryophyta</taxon>
        <taxon>Tracheophyta</taxon>
        <taxon>Spermatophyta</taxon>
        <taxon>Magnoliopsida</taxon>
        <taxon>eudicotyledons</taxon>
        <taxon>Gunneridae</taxon>
        <taxon>Pentapetalae</taxon>
        <taxon>asterids</taxon>
        <taxon>campanulids</taxon>
        <taxon>Asterales</taxon>
        <taxon>Asteraceae</taxon>
        <taxon>Asteroideae</taxon>
        <taxon>Heliantheae alliance</taxon>
        <taxon>Millerieae</taxon>
        <taxon>Smallanthus</taxon>
    </lineage>
</organism>
<reference evidence="2" key="1">
    <citation type="journal article" date="2022" name="Mol. Ecol. Resour.">
        <title>The genomes of chicory, endive, great burdock and yacon provide insights into Asteraceae palaeo-polyploidization history and plant inulin production.</title>
        <authorList>
            <person name="Fan W."/>
            <person name="Wang S."/>
            <person name="Wang H."/>
            <person name="Wang A."/>
            <person name="Jiang F."/>
            <person name="Liu H."/>
            <person name="Zhao H."/>
            <person name="Xu D."/>
            <person name="Zhang Y."/>
        </authorList>
    </citation>
    <scope>NUCLEOTIDE SEQUENCE [LARGE SCALE GENOMIC DNA]</scope>
    <source>
        <strain evidence="2">cv. Yunnan</strain>
    </source>
</reference>
<sequence>MEFDLESRAFRSDLSGDRLAGKVALITGAASGVGECTAKLFDEHGAKVIVVNIDGELGQVVSEAISPANSRYVHCDVSKEEHVKNVVDIAVTTYGELGIMFNNAGVIDPFKESITDNNKIDFDCVLSVNVTGVFL</sequence>
<comment type="caution">
    <text evidence="1">The sequence shown here is derived from an EMBL/GenBank/DDBJ whole genome shotgun (WGS) entry which is preliminary data.</text>
</comment>